<evidence type="ECO:0000313" key="2">
    <source>
        <dbReference type="Proteomes" id="UP000325081"/>
    </source>
</evidence>
<comment type="caution">
    <text evidence="1">The sequence shown here is derived from an EMBL/GenBank/DDBJ whole genome shotgun (WGS) entry which is preliminary data.</text>
</comment>
<gene>
    <name evidence="1" type="ORF">STAS_25077</name>
</gene>
<proteinExistence type="predicted"/>
<name>A0A5A7QVM8_STRAF</name>
<evidence type="ECO:0000313" key="1">
    <source>
        <dbReference type="EMBL" id="GER47941.1"/>
    </source>
</evidence>
<dbReference type="Proteomes" id="UP000325081">
    <property type="component" value="Unassembled WGS sequence"/>
</dbReference>
<keyword evidence="2" id="KW-1185">Reference proteome</keyword>
<reference evidence="2" key="1">
    <citation type="journal article" date="2019" name="Curr. Biol.">
        <title>Genome Sequence of Striga asiatica Provides Insight into the Evolution of Plant Parasitism.</title>
        <authorList>
            <person name="Yoshida S."/>
            <person name="Kim S."/>
            <person name="Wafula E.K."/>
            <person name="Tanskanen J."/>
            <person name="Kim Y.M."/>
            <person name="Honaas L."/>
            <person name="Yang Z."/>
            <person name="Spallek T."/>
            <person name="Conn C.E."/>
            <person name="Ichihashi Y."/>
            <person name="Cheong K."/>
            <person name="Cui S."/>
            <person name="Der J.P."/>
            <person name="Gundlach H."/>
            <person name="Jiao Y."/>
            <person name="Hori C."/>
            <person name="Ishida J.K."/>
            <person name="Kasahara H."/>
            <person name="Kiba T."/>
            <person name="Kim M.S."/>
            <person name="Koo N."/>
            <person name="Laohavisit A."/>
            <person name="Lee Y.H."/>
            <person name="Lumba S."/>
            <person name="McCourt P."/>
            <person name="Mortimer J.C."/>
            <person name="Mutuku J.M."/>
            <person name="Nomura T."/>
            <person name="Sasaki-Sekimoto Y."/>
            <person name="Seto Y."/>
            <person name="Wang Y."/>
            <person name="Wakatake T."/>
            <person name="Sakakibara H."/>
            <person name="Demura T."/>
            <person name="Yamaguchi S."/>
            <person name="Yoneyama K."/>
            <person name="Manabe R.I."/>
            <person name="Nelson D.C."/>
            <person name="Schulman A.H."/>
            <person name="Timko M.P."/>
            <person name="dePamphilis C.W."/>
            <person name="Choi D."/>
            <person name="Shirasu K."/>
        </authorList>
    </citation>
    <scope>NUCLEOTIDE SEQUENCE [LARGE SCALE GENOMIC DNA]</scope>
    <source>
        <strain evidence="2">cv. UVA1</strain>
    </source>
</reference>
<dbReference type="AlphaFoldDB" id="A0A5A7QVM8"/>
<sequence>MVMVQASVTVSNVAAGDATTTDSRAARCATTGSSTVTISNVADGAWTSTDTPLKPTDNSGVIGSSQKTICSNEISAGVTHAMDCSGLIFTNGFAMYGERSARLLEDVAKRRLLTAELQAMKSRLRI</sequence>
<organism evidence="1 2">
    <name type="scientific">Striga asiatica</name>
    <name type="common">Asiatic witchweed</name>
    <name type="synonym">Buchnera asiatica</name>
    <dbReference type="NCBI Taxonomy" id="4170"/>
    <lineage>
        <taxon>Eukaryota</taxon>
        <taxon>Viridiplantae</taxon>
        <taxon>Streptophyta</taxon>
        <taxon>Embryophyta</taxon>
        <taxon>Tracheophyta</taxon>
        <taxon>Spermatophyta</taxon>
        <taxon>Magnoliopsida</taxon>
        <taxon>eudicotyledons</taxon>
        <taxon>Gunneridae</taxon>
        <taxon>Pentapetalae</taxon>
        <taxon>asterids</taxon>
        <taxon>lamiids</taxon>
        <taxon>Lamiales</taxon>
        <taxon>Orobanchaceae</taxon>
        <taxon>Buchnereae</taxon>
        <taxon>Striga</taxon>
    </lineage>
</organism>
<protein>
    <submittedName>
        <fullName evidence="1">110 kDa 4SNc-Tudor domain protein</fullName>
    </submittedName>
</protein>
<dbReference type="EMBL" id="BKCP01008070">
    <property type="protein sequence ID" value="GER47941.1"/>
    <property type="molecule type" value="Genomic_DNA"/>
</dbReference>
<accession>A0A5A7QVM8</accession>